<accession>A0ABW4TE92</accession>
<feature type="transmembrane region" description="Helical" evidence="1">
    <location>
        <begin position="52"/>
        <end position="70"/>
    </location>
</feature>
<feature type="transmembrane region" description="Helical" evidence="1">
    <location>
        <begin position="255"/>
        <end position="277"/>
    </location>
</feature>
<evidence type="ECO:0000256" key="1">
    <source>
        <dbReference type="SAM" id="Phobius"/>
    </source>
</evidence>
<proteinExistence type="predicted"/>
<feature type="transmembrane region" description="Helical" evidence="1">
    <location>
        <begin position="338"/>
        <end position="356"/>
    </location>
</feature>
<keyword evidence="1" id="KW-0812">Transmembrane</keyword>
<organism evidence="2 3">
    <name type="scientific">Nonomuraea mangrovi</name>
    <dbReference type="NCBI Taxonomy" id="2316207"/>
    <lineage>
        <taxon>Bacteria</taxon>
        <taxon>Bacillati</taxon>
        <taxon>Actinomycetota</taxon>
        <taxon>Actinomycetes</taxon>
        <taxon>Streptosporangiales</taxon>
        <taxon>Streptosporangiaceae</taxon>
        <taxon>Nonomuraea</taxon>
    </lineage>
</organism>
<gene>
    <name evidence="2" type="ORF">ACFSKW_49775</name>
</gene>
<keyword evidence="3" id="KW-1185">Reference proteome</keyword>
<comment type="caution">
    <text evidence="2">The sequence shown here is derived from an EMBL/GenBank/DDBJ whole genome shotgun (WGS) entry which is preliminary data.</text>
</comment>
<dbReference type="RefSeq" id="WP_379581996.1">
    <property type="nucleotide sequence ID" value="NZ_JBHUFV010000084.1"/>
</dbReference>
<evidence type="ECO:0000313" key="3">
    <source>
        <dbReference type="Proteomes" id="UP001597368"/>
    </source>
</evidence>
<sequence>MVAIGLLTLTTLESRRLAWSVVAAAAMVLAFWLWSVWGRRLRAPARKWRRRLVYSGVGLASIVLALLNGLPEVVEQWVTGESTEELQLGFTTMAWWGRVGKVLQFIAALVVLIDLTDPNRLRAIGARAGLRQRGIDPKIDRRTGVSAYLRAADWLTNHVVTRRVMLGAYALGHQHTTTGDPELVDPPATHVPDHLPLSDLDYHVLHAWFKGEIAGKPIAPEHERQLEAMAWKVVTDQLSDSERMQVEKARQRRALAGKAVGPAVLLFGALVLGIRFALDPGDWYTLTLAAIAIAGTVGLSLGEGKLYGRWLHALYLPQRVVAESLAQLLDRERPAHPLRWLAFFIFLYGFVLDLLAS</sequence>
<keyword evidence="1" id="KW-1133">Transmembrane helix</keyword>
<name>A0ABW4TE92_9ACTN</name>
<reference evidence="3" key="1">
    <citation type="journal article" date="2019" name="Int. J. Syst. Evol. Microbiol.">
        <title>The Global Catalogue of Microorganisms (GCM) 10K type strain sequencing project: providing services to taxonomists for standard genome sequencing and annotation.</title>
        <authorList>
            <consortium name="The Broad Institute Genomics Platform"/>
            <consortium name="The Broad Institute Genome Sequencing Center for Infectious Disease"/>
            <person name="Wu L."/>
            <person name="Ma J."/>
        </authorList>
    </citation>
    <scope>NUCLEOTIDE SEQUENCE [LARGE SCALE GENOMIC DNA]</scope>
    <source>
        <strain evidence="3">ICMP 6774ER</strain>
    </source>
</reference>
<evidence type="ECO:0000313" key="2">
    <source>
        <dbReference type="EMBL" id="MFD1939579.1"/>
    </source>
</evidence>
<dbReference type="Proteomes" id="UP001597368">
    <property type="component" value="Unassembled WGS sequence"/>
</dbReference>
<dbReference type="EMBL" id="JBHUFV010000084">
    <property type="protein sequence ID" value="MFD1939579.1"/>
    <property type="molecule type" value="Genomic_DNA"/>
</dbReference>
<feature type="transmembrane region" description="Helical" evidence="1">
    <location>
        <begin position="283"/>
        <end position="302"/>
    </location>
</feature>
<feature type="transmembrane region" description="Helical" evidence="1">
    <location>
        <begin position="17"/>
        <end position="37"/>
    </location>
</feature>
<keyword evidence="1" id="KW-0472">Membrane</keyword>
<protein>
    <submittedName>
        <fullName evidence="2">Uncharacterized protein</fullName>
    </submittedName>
</protein>
<feature type="transmembrane region" description="Helical" evidence="1">
    <location>
        <begin position="95"/>
        <end position="115"/>
    </location>
</feature>